<keyword evidence="6" id="KW-1185">Reference proteome</keyword>
<dbReference type="HOGENOM" id="CLU_061829_0_1_1"/>
<keyword evidence="1 5" id="KW-0808">Transferase</keyword>
<dbReference type="AlphaFoldDB" id="R8BBG6"/>
<organism evidence="5 6">
    <name type="scientific">Phaeoacremonium minimum (strain UCR-PA7)</name>
    <name type="common">Esca disease fungus</name>
    <name type="synonym">Togninia minima</name>
    <dbReference type="NCBI Taxonomy" id="1286976"/>
    <lineage>
        <taxon>Eukaryota</taxon>
        <taxon>Fungi</taxon>
        <taxon>Dikarya</taxon>
        <taxon>Ascomycota</taxon>
        <taxon>Pezizomycotina</taxon>
        <taxon>Sordariomycetes</taxon>
        <taxon>Sordariomycetidae</taxon>
        <taxon>Togniniales</taxon>
        <taxon>Togniniaceae</taxon>
        <taxon>Phaeoacremonium</taxon>
    </lineage>
</organism>
<evidence type="ECO:0000256" key="3">
    <source>
        <dbReference type="SAM" id="MobiDB-lite"/>
    </source>
</evidence>
<sequence length="294" mass="31694">MPVSSDPEVANPTPSIEESDSGAIDDGDGDDELSGAPPRDMHLASGLGVTPVMIQRSISAKRREAKGNCSDNRIQELLPFPFAPNIRPLTISDLQSCVALENAAFPHPEHRATPEKFEYRLTTCPELSLGIFCTVVPDHAKDFQVETLATAHPVETDRADHAVSVLLAHIIATASNAEVVTDKDMSIPAGWRAAHGKKAEVGHQEGGRTVCIHSLAVAPKLHGCGLGKLIMKSYLQQINNSAAADRIALICQDYLVSYYERFGFKHKGESKAEFGGGGWHDMTFDFAGSDKPPN</sequence>
<dbReference type="Gene3D" id="3.40.630.30">
    <property type="match status" value="1"/>
</dbReference>
<evidence type="ECO:0000256" key="2">
    <source>
        <dbReference type="ARBA" id="ARBA00023315"/>
    </source>
</evidence>
<proteinExistence type="predicted"/>
<keyword evidence="2" id="KW-0012">Acyltransferase</keyword>
<dbReference type="Proteomes" id="UP000014074">
    <property type="component" value="Unassembled WGS sequence"/>
</dbReference>
<reference evidence="6" key="1">
    <citation type="journal article" date="2013" name="Genome Announc.">
        <title>Draft genome sequence of the ascomycete Phaeoacremonium aleophilum strain UCR-PA7, a causal agent of the esca disease complex in grapevines.</title>
        <authorList>
            <person name="Blanco-Ulate B."/>
            <person name="Rolshausen P."/>
            <person name="Cantu D."/>
        </authorList>
    </citation>
    <scope>NUCLEOTIDE SEQUENCE [LARGE SCALE GENOMIC DNA]</scope>
    <source>
        <strain evidence="6">UCR-PA7</strain>
    </source>
</reference>
<feature type="domain" description="N-acetyltransferase" evidence="4">
    <location>
        <begin position="84"/>
        <end position="285"/>
    </location>
</feature>
<name>R8BBG6_PHAM7</name>
<dbReference type="PANTHER" id="PTHR10908:SF0">
    <property type="entry name" value="SEROTONIN N-ACETYLTRANSFERASE"/>
    <property type="match status" value="1"/>
</dbReference>
<accession>R8BBG6</accession>
<dbReference type="GO" id="GO:0004059">
    <property type="term" value="F:aralkylamine N-acetyltransferase activity"/>
    <property type="evidence" value="ECO:0007669"/>
    <property type="project" value="TreeGrafter"/>
</dbReference>
<evidence type="ECO:0000256" key="1">
    <source>
        <dbReference type="ARBA" id="ARBA00022679"/>
    </source>
</evidence>
<evidence type="ECO:0000259" key="4">
    <source>
        <dbReference type="PROSITE" id="PS51186"/>
    </source>
</evidence>
<gene>
    <name evidence="5" type="ORF">UCRPA7_7954</name>
</gene>
<dbReference type="InterPro" id="IPR016181">
    <property type="entry name" value="Acyl_CoA_acyltransferase"/>
</dbReference>
<dbReference type="OrthoDB" id="30840at2759"/>
<dbReference type="KEGG" id="tmn:UCRPA7_7954"/>
<dbReference type="GeneID" id="19328759"/>
<evidence type="ECO:0000313" key="5">
    <source>
        <dbReference type="EMBL" id="EON96614.1"/>
    </source>
</evidence>
<dbReference type="EMBL" id="KB933328">
    <property type="protein sequence ID" value="EON96614.1"/>
    <property type="molecule type" value="Genomic_DNA"/>
</dbReference>
<feature type="region of interest" description="Disordered" evidence="3">
    <location>
        <begin position="1"/>
        <end position="47"/>
    </location>
</feature>
<evidence type="ECO:0000313" key="6">
    <source>
        <dbReference type="Proteomes" id="UP000014074"/>
    </source>
</evidence>
<dbReference type="PANTHER" id="PTHR10908">
    <property type="entry name" value="SEROTONIN N-ACETYLTRANSFERASE"/>
    <property type="match status" value="1"/>
</dbReference>
<protein>
    <submittedName>
        <fullName evidence="5">Putative polyamine acetyltransferase protein</fullName>
    </submittedName>
</protein>
<dbReference type="RefSeq" id="XP_007918665.1">
    <property type="nucleotide sequence ID" value="XM_007920474.1"/>
</dbReference>
<feature type="compositionally biased region" description="Acidic residues" evidence="3">
    <location>
        <begin position="17"/>
        <end position="33"/>
    </location>
</feature>
<dbReference type="InterPro" id="IPR000182">
    <property type="entry name" value="GNAT_dom"/>
</dbReference>
<dbReference type="PROSITE" id="PS51186">
    <property type="entry name" value="GNAT"/>
    <property type="match status" value="1"/>
</dbReference>
<dbReference type="Pfam" id="PF13673">
    <property type="entry name" value="Acetyltransf_10"/>
    <property type="match status" value="1"/>
</dbReference>
<dbReference type="InterPro" id="IPR051635">
    <property type="entry name" value="SNAT-like"/>
</dbReference>
<dbReference type="eggNOG" id="KOG4144">
    <property type="taxonomic scope" value="Eukaryota"/>
</dbReference>
<dbReference type="SUPFAM" id="SSF55729">
    <property type="entry name" value="Acyl-CoA N-acyltransferases (Nat)"/>
    <property type="match status" value="1"/>
</dbReference>
<dbReference type="GO" id="GO:0005737">
    <property type="term" value="C:cytoplasm"/>
    <property type="evidence" value="ECO:0007669"/>
    <property type="project" value="TreeGrafter"/>
</dbReference>